<feature type="compositionally biased region" description="Pro residues" evidence="1">
    <location>
        <begin position="29"/>
        <end position="39"/>
    </location>
</feature>
<evidence type="ECO:0000313" key="3">
    <source>
        <dbReference type="EMBL" id="PFG39435.1"/>
    </source>
</evidence>
<sequence>MRAGPAGAVRRGAAALVLGCVLAACTGPGPGPSPEPRPGPTATSGAPSPSSVPVPPTPTGEPMDEPDAPVTAAPAPVWDDASRAQARRVAQDAVRAWARPDLPAARWFDELSVYLTPTARQDYQWLQPASIVARKVTGEPKVVEEPSVYLARVDVGTDAGTVQVLLSRQDGPTPWLVERIVPPEGQA</sequence>
<proteinExistence type="predicted"/>
<dbReference type="OrthoDB" id="3260457at2"/>
<feature type="compositionally biased region" description="Pro residues" evidence="1">
    <location>
        <begin position="50"/>
        <end position="59"/>
    </location>
</feature>
<evidence type="ECO:0008006" key="5">
    <source>
        <dbReference type="Google" id="ProtNLM"/>
    </source>
</evidence>
<dbReference type="EMBL" id="PDJI01000004">
    <property type="protein sequence ID" value="PFG39435.1"/>
    <property type="molecule type" value="Genomic_DNA"/>
</dbReference>
<dbReference type="Proteomes" id="UP000222106">
    <property type="component" value="Unassembled WGS sequence"/>
</dbReference>
<accession>A0A2A9EMG5</accession>
<feature type="compositionally biased region" description="Low complexity" evidence="1">
    <location>
        <begin position="40"/>
        <end position="49"/>
    </location>
</feature>
<evidence type="ECO:0000256" key="2">
    <source>
        <dbReference type="SAM" id="SignalP"/>
    </source>
</evidence>
<dbReference type="AlphaFoldDB" id="A0A2A9EMG5"/>
<name>A0A2A9EMG5_9MICO</name>
<protein>
    <recommendedName>
        <fullName evidence="5">Lipoprotein</fullName>
    </recommendedName>
</protein>
<keyword evidence="4" id="KW-1185">Reference proteome</keyword>
<dbReference type="RefSeq" id="WP_143426969.1">
    <property type="nucleotide sequence ID" value="NZ_PDJI01000004.1"/>
</dbReference>
<reference evidence="3 4" key="1">
    <citation type="submission" date="2017-10" db="EMBL/GenBank/DDBJ databases">
        <title>Sequencing the genomes of 1000 actinobacteria strains.</title>
        <authorList>
            <person name="Klenk H.-P."/>
        </authorList>
    </citation>
    <scope>NUCLEOTIDE SEQUENCE [LARGE SCALE GENOMIC DNA]</scope>
    <source>
        <strain evidence="3 4">DSM 21838</strain>
    </source>
</reference>
<feature type="region of interest" description="Disordered" evidence="1">
    <location>
        <begin position="24"/>
        <end position="83"/>
    </location>
</feature>
<evidence type="ECO:0000313" key="4">
    <source>
        <dbReference type="Proteomes" id="UP000222106"/>
    </source>
</evidence>
<evidence type="ECO:0000256" key="1">
    <source>
        <dbReference type="SAM" id="MobiDB-lite"/>
    </source>
</evidence>
<comment type="caution">
    <text evidence="3">The sequence shown here is derived from an EMBL/GenBank/DDBJ whole genome shotgun (WGS) entry which is preliminary data.</text>
</comment>
<feature type="signal peptide" evidence="2">
    <location>
        <begin position="1"/>
        <end position="23"/>
    </location>
</feature>
<dbReference type="PROSITE" id="PS51257">
    <property type="entry name" value="PROKAR_LIPOPROTEIN"/>
    <property type="match status" value="1"/>
</dbReference>
<organism evidence="3 4">
    <name type="scientific">Georgenia soli</name>
    <dbReference type="NCBI Taxonomy" id="638953"/>
    <lineage>
        <taxon>Bacteria</taxon>
        <taxon>Bacillati</taxon>
        <taxon>Actinomycetota</taxon>
        <taxon>Actinomycetes</taxon>
        <taxon>Micrococcales</taxon>
        <taxon>Bogoriellaceae</taxon>
        <taxon>Georgenia</taxon>
    </lineage>
</organism>
<keyword evidence="2" id="KW-0732">Signal</keyword>
<feature type="chain" id="PRO_5012586219" description="Lipoprotein" evidence="2">
    <location>
        <begin position="24"/>
        <end position="187"/>
    </location>
</feature>
<gene>
    <name evidence="3" type="ORF">ATJ97_1941</name>
</gene>
<feature type="compositionally biased region" description="Low complexity" evidence="1">
    <location>
        <begin position="68"/>
        <end position="83"/>
    </location>
</feature>